<proteinExistence type="predicted"/>
<feature type="non-terminal residue" evidence="1">
    <location>
        <position position="1"/>
    </location>
</feature>
<gene>
    <name evidence="1" type="ORF">YQE_07825</name>
</gene>
<dbReference type="GO" id="GO:0016010">
    <property type="term" value="C:dystrophin-associated glycoprotein complex"/>
    <property type="evidence" value="ECO:0007669"/>
    <property type="project" value="InterPro"/>
</dbReference>
<name>N6UAK4_DENPD</name>
<dbReference type="OrthoDB" id="7685256at2759"/>
<dbReference type="PANTHER" id="PTHR15260">
    <property type="entry name" value="SARCOSPAN"/>
    <property type="match status" value="1"/>
</dbReference>
<dbReference type="PANTHER" id="PTHR15260:SF1">
    <property type="entry name" value="SARCOSPAN"/>
    <property type="match status" value="1"/>
</dbReference>
<dbReference type="AlphaFoldDB" id="N6UAK4"/>
<organism evidence="1">
    <name type="scientific">Dendroctonus ponderosae</name>
    <name type="common">Mountain pine beetle</name>
    <dbReference type="NCBI Taxonomy" id="77166"/>
    <lineage>
        <taxon>Eukaryota</taxon>
        <taxon>Metazoa</taxon>
        <taxon>Ecdysozoa</taxon>
        <taxon>Arthropoda</taxon>
        <taxon>Hexapoda</taxon>
        <taxon>Insecta</taxon>
        <taxon>Pterygota</taxon>
        <taxon>Neoptera</taxon>
        <taxon>Endopterygota</taxon>
        <taxon>Coleoptera</taxon>
        <taxon>Polyphaga</taxon>
        <taxon>Cucujiformia</taxon>
        <taxon>Curculionidae</taxon>
        <taxon>Scolytinae</taxon>
        <taxon>Dendroctonus</taxon>
    </lineage>
</organism>
<sequence length="162" mass="17692">MQSTSLIGVLRLFSAPAWLAVSFSDSVPDRTLAGHSLATTTSQSISTTSISIVASAVVLTCCITHLVYLQSASCSPHDKLNTTCVCSLVNTTSIVFNQSYHYEDFTCEEVDCFLKGVIATSLVLNILAIVLEAMYLCVHWITSRKYVYSKVPLTETAQVQER</sequence>
<dbReference type="InterPro" id="IPR030429">
    <property type="entry name" value="Sarcospan"/>
</dbReference>
<protein>
    <submittedName>
        <fullName evidence="1">Uncharacterized protein</fullName>
    </submittedName>
</protein>
<dbReference type="GO" id="GO:0042383">
    <property type="term" value="C:sarcolemma"/>
    <property type="evidence" value="ECO:0007669"/>
    <property type="project" value="TreeGrafter"/>
</dbReference>
<reference evidence="1" key="1">
    <citation type="journal article" date="2013" name="Genome Biol.">
        <title>Draft genome of the mountain pine beetle, Dendroctonus ponderosae Hopkins, a major forest pest.</title>
        <authorList>
            <person name="Keeling C.I."/>
            <person name="Yuen M.M."/>
            <person name="Liao N.Y."/>
            <person name="Docking T.R."/>
            <person name="Chan S.K."/>
            <person name="Taylor G.A."/>
            <person name="Palmquist D.L."/>
            <person name="Jackman S.D."/>
            <person name="Nguyen A."/>
            <person name="Li M."/>
            <person name="Henderson H."/>
            <person name="Janes J.K."/>
            <person name="Zhao Y."/>
            <person name="Pandoh P."/>
            <person name="Moore R."/>
            <person name="Sperling F.A."/>
            <person name="Huber D.P."/>
            <person name="Birol I."/>
            <person name="Jones S.J."/>
            <person name="Bohlmann J."/>
        </authorList>
    </citation>
    <scope>NUCLEOTIDE SEQUENCE</scope>
</reference>
<accession>N6UAK4</accession>
<evidence type="ECO:0000313" key="1">
    <source>
        <dbReference type="EMBL" id="ENN75647.1"/>
    </source>
</evidence>
<dbReference type="EMBL" id="KB741007">
    <property type="protein sequence ID" value="ENN75647.1"/>
    <property type="molecule type" value="Genomic_DNA"/>
</dbReference>
<dbReference type="HOGENOM" id="CLU_1637156_0_0_1"/>